<dbReference type="InterPro" id="IPR031348">
    <property type="entry name" value="PigL_N"/>
</dbReference>
<gene>
    <name evidence="2" type="ORF">K452DRAFT_237282</name>
</gene>
<organism evidence="2 3">
    <name type="scientific">Aplosporella prunicola CBS 121167</name>
    <dbReference type="NCBI Taxonomy" id="1176127"/>
    <lineage>
        <taxon>Eukaryota</taxon>
        <taxon>Fungi</taxon>
        <taxon>Dikarya</taxon>
        <taxon>Ascomycota</taxon>
        <taxon>Pezizomycotina</taxon>
        <taxon>Dothideomycetes</taxon>
        <taxon>Dothideomycetes incertae sedis</taxon>
        <taxon>Botryosphaeriales</taxon>
        <taxon>Aplosporellaceae</taxon>
        <taxon>Aplosporella</taxon>
    </lineage>
</organism>
<dbReference type="AlphaFoldDB" id="A0A6A6AY78"/>
<reference evidence="2" key="1">
    <citation type="journal article" date="2020" name="Stud. Mycol.">
        <title>101 Dothideomycetes genomes: a test case for predicting lifestyles and emergence of pathogens.</title>
        <authorList>
            <person name="Haridas S."/>
            <person name="Albert R."/>
            <person name="Binder M."/>
            <person name="Bloem J."/>
            <person name="Labutti K."/>
            <person name="Salamov A."/>
            <person name="Andreopoulos B."/>
            <person name="Baker S."/>
            <person name="Barry K."/>
            <person name="Bills G."/>
            <person name="Bluhm B."/>
            <person name="Cannon C."/>
            <person name="Castanera R."/>
            <person name="Culley D."/>
            <person name="Daum C."/>
            <person name="Ezra D."/>
            <person name="Gonzalez J."/>
            <person name="Henrissat B."/>
            <person name="Kuo A."/>
            <person name="Liang C."/>
            <person name="Lipzen A."/>
            <person name="Lutzoni F."/>
            <person name="Magnuson J."/>
            <person name="Mondo S."/>
            <person name="Nolan M."/>
            <person name="Ohm R."/>
            <person name="Pangilinan J."/>
            <person name="Park H.-J."/>
            <person name="Ramirez L."/>
            <person name="Alfaro M."/>
            <person name="Sun H."/>
            <person name="Tritt A."/>
            <person name="Yoshinaga Y."/>
            <person name="Zwiers L.-H."/>
            <person name="Turgeon B."/>
            <person name="Goodwin S."/>
            <person name="Spatafora J."/>
            <person name="Crous P."/>
            <person name="Grigoriev I."/>
        </authorList>
    </citation>
    <scope>NUCLEOTIDE SEQUENCE</scope>
    <source>
        <strain evidence="2">CBS 121167</strain>
    </source>
</reference>
<proteinExistence type="predicted"/>
<protein>
    <recommendedName>
        <fullName evidence="1">Azaphilone pigments biosynthesis cluster protein L N-terminal domain-containing protein</fullName>
    </recommendedName>
</protein>
<accession>A0A6A6AY78</accession>
<dbReference type="Proteomes" id="UP000799438">
    <property type="component" value="Unassembled WGS sequence"/>
</dbReference>
<evidence type="ECO:0000259" key="1">
    <source>
        <dbReference type="Pfam" id="PF17111"/>
    </source>
</evidence>
<feature type="domain" description="Azaphilone pigments biosynthesis cluster protein L N-terminal" evidence="1">
    <location>
        <begin position="3"/>
        <end position="141"/>
    </location>
</feature>
<keyword evidence="3" id="KW-1185">Reference proteome</keyword>
<dbReference type="EMBL" id="ML995517">
    <property type="protein sequence ID" value="KAF2136566.1"/>
    <property type="molecule type" value="Genomic_DNA"/>
</dbReference>
<dbReference type="GeneID" id="54295073"/>
<dbReference type="RefSeq" id="XP_033392284.1">
    <property type="nucleotide sequence ID" value="XM_033537577.1"/>
</dbReference>
<evidence type="ECO:0000313" key="3">
    <source>
        <dbReference type="Proteomes" id="UP000799438"/>
    </source>
</evidence>
<dbReference type="Pfam" id="PF17111">
    <property type="entry name" value="PigL_N"/>
    <property type="match status" value="1"/>
</dbReference>
<sequence>MSDPFSVAGSAVGVISLGLTVCQGIVNYYSAFKGQDEEVSQTVDAATNLSNILKILQPRVTALKEQNQTTATQIETCIESCAGTLHKLQEVLRKCEATATSANMRDRFREYRKKALYPFRRDTIKSIKEHVTDAHANVQTALQVLGM</sequence>
<evidence type="ECO:0000313" key="2">
    <source>
        <dbReference type="EMBL" id="KAF2136566.1"/>
    </source>
</evidence>
<dbReference type="OrthoDB" id="1577640at2759"/>
<name>A0A6A6AY78_9PEZI</name>